<dbReference type="OrthoDB" id="74689at2759"/>
<dbReference type="EMBL" id="JNBR01000377">
    <property type="protein sequence ID" value="OQR94076.1"/>
    <property type="molecule type" value="Genomic_DNA"/>
</dbReference>
<dbReference type="Proteomes" id="UP000243579">
    <property type="component" value="Unassembled WGS sequence"/>
</dbReference>
<keyword evidence="2" id="KW-0472">Membrane</keyword>
<reference evidence="3 4" key="1">
    <citation type="journal article" date="2014" name="Genome Biol. Evol.">
        <title>The secreted proteins of Achlya hypogyna and Thraustotheca clavata identify the ancestral oomycete secretome and reveal gene acquisitions by horizontal gene transfer.</title>
        <authorList>
            <person name="Misner I."/>
            <person name="Blouin N."/>
            <person name="Leonard G."/>
            <person name="Richards T.A."/>
            <person name="Lane C.E."/>
        </authorList>
    </citation>
    <scope>NUCLEOTIDE SEQUENCE [LARGE SCALE GENOMIC DNA]</scope>
    <source>
        <strain evidence="3 4">ATCC 48635</strain>
    </source>
</reference>
<keyword evidence="4" id="KW-1185">Reference proteome</keyword>
<name>A0A1V9Z7V5_ACHHY</name>
<feature type="transmembrane region" description="Helical" evidence="2">
    <location>
        <begin position="458"/>
        <end position="485"/>
    </location>
</feature>
<feature type="transmembrane region" description="Helical" evidence="2">
    <location>
        <begin position="676"/>
        <end position="699"/>
    </location>
</feature>
<evidence type="ECO:0000256" key="2">
    <source>
        <dbReference type="SAM" id="Phobius"/>
    </source>
</evidence>
<sequence>MPELLMGDLEDGCGEWQNIQSILRSTFLHLLETSQRQEHRLAAIEKQLELCRRDVEARAERGATQRALQNLAIDVERLHHTVNSKSSSSSHEADSDTQLIERVVSLQKRVAKHDEALATLQQEGLPSALKTERRMKYLEDELRLIVPIVDGKADIEAVNSRLATKANKEATALAIKKRCKISTVERELANLQSQLHHLAQQALPACQGNETTMAQMKLLAERQHQLETQWTRIQYFMQSFQAEMKGAVGELESRLQTEPTADATETAKHKEAIAAAEVCTAVVYELQMQMQTLVRLPDSYKSIEAACESQATKLQALTTLVHQFIDGVHAQVAKLGDSQPTNDRLAGAEVRLAELEASLVDVIHAVNQMCQQLEQPTEPPKSLVEETAQLMELEALLACNLESRQEAMDDSPRSGRASLALVFHSIGLHPTLPPPVLPAHSLEATGKSPVPPLQGCALLGYCLLLTGALALALTPFVLTPLLVALHVDGHVTGSWEVTLAPLWLFDTALVVGYCRLRPTSPDGTNGWRQSCRFVSLLLLVTGHICIALHLDGHIGGAWTVTLLPTMAATLLQWRRLSLPCAFQVVLIGLKLDEVVRWPWTVVFLPSVVAITLGFVAGLVTLPVLTCTSVRNRDGEDADRSSLSPSSMWGMCFLLTTILAGAVAPFFLLICRLDYAVFPAIFVCIPYYVSLLVLFIWAAASFRVAPSPPSVQKLDIRPLII</sequence>
<evidence type="ECO:0000313" key="3">
    <source>
        <dbReference type="EMBL" id="OQR94076.1"/>
    </source>
</evidence>
<comment type="caution">
    <text evidence="3">The sequence shown here is derived from an EMBL/GenBank/DDBJ whole genome shotgun (WGS) entry which is preliminary data.</text>
</comment>
<dbReference type="AlphaFoldDB" id="A0A1V9Z7V5"/>
<organism evidence="3 4">
    <name type="scientific">Achlya hypogyna</name>
    <name type="common">Oomycete</name>
    <name type="synonym">Protoachlya hypogyna</name>
    <dbReference type="NCBI Taxonomy" id="1202772"/>
    <lineage>
        <taxon>Eukaryota</taxon>
        <taxon>Sar</taxon>
        <taxon>Stramenopiles</taxon>
        <taxon>Oomycota</taxon>
        <taxon>Saprolegniomycetes</taxon>
        <taxon>Saprolegniales</taxon>
        <taxon>Achlyaceae</taxon>
        <taxon>Achlya</taxon>
    </lineage>
</organism>
<keyword evidence="1" id="KW-0175">Coiled coil</keyword>
<evidence type="ECO:0000313" key="4">
    <source>
        <dbReference type="Proteomes" id="UP000243579"/>
    </source>
</evidence>
<accession>A0A1V9Z7V5</accession>
<evidence type="ECO:0000256" key="1">
    <source>
        <dbReference type="SAM" id="Coils"/>
    </source>
</evidence>
<keyword evidence="2" id="KW-1133">Transmembrane helix</keyword>
<proteinExistence type="predicted"/>
<feature type="transmembrane region" description="Helical" evidence="2">
    <location>
        <begin position="601"/>
        <end position="625"/>
    </location>
</feature>
<gene>
    <name evidence="3" type="ORF">ACHHYP_01860</name>
</gene>
<protein>
    <submittedName>
        <fullName evidence="3">Uncharacterized protein</fullName>
    </submittedName>
</protein>
<feature type="coiled-coil region" evidence="1">
    <location>
        <begin position="174"/>
        <end position="201"/>
    </location>
</feature>
<feature type="transmembrane region" description="Helical" evidence="2">
    <location>
        <begin position="533"/>
        <end position="550"/>
    </location>
</feature>
<feature type="transmembrane region" description="Helical" evidence="2">
    <location>
        <begin position="645"/>
        <end position="669"/>
    </location>
</feature>
<keyword evidence="2" id="KW-0812">Transmembrane</keyword>